<organism evidence="3 5">
    <name type="scientific">Superficieibacter electus</name>
    <dbReference type="NCBI Taxonomy" id="2022662"/>
    <lineage>
        <taxon>Bacteria</taxon>
        <taxon>Pseudomonadati</taxon>
        <taxon>Pseudomonadota</taxon>
        <taxon>Gammaproteobacteria</taxon>
        <taxon>Enterobacterales</taxon>
        <taxon>Enterobacteriaceae</taxon>
        <taxon>Superficieibacter</taxon>
    </lineage>
</organism>
<evidence type="ECO:0000313" key="3">
    <source>
        <dbReference type="EMBL" id="POP49047.1"/>
    </source>
</evidence>
<dbReference type="Proteomes" id="UP000247005">
    <property type="component" value="Unassembled WGS sequence"/>
</dbReference>
<feature type="region of interest" description="Disordered" evidence="1">
    <location>
        <begin position="1"/>
        <end position="33"/>
    </location>
</feature>
<dbReference type="AlphaFoldDB" id="A0A2P5GR71"/>
<dbReference type="Proteomes" id="UP000237073">
    <property type="component" value="Unassembled WGS sequence"/>
</dbReference>
<keyword evidence="4" id="KW-1185">Reference proteome</keyword>
<gene>
    <name evidence="3" type="ORF">CHU32_10725</name>
    <name evidence="2" type="ORF">CHU33_18085</name>
</gene>
<reference evidence="4 5" key="1">
    <citation type="submission" date="2018-01" db="EMBL/GenBank/DDBJ databases">
        <title>Superficieibacter electus gen. nov., sp. nov., an extended-spectrum beta-lactamase possessing member of the Enterobacteriaceae family, isolated from intensive care unit surfaces.</title>
        <authorList>
            <person name="Potter R.F."/>
            <person name="D'Souza A.W."/>
        </authorList>
    </citation>
    <scope>NUCLEOTIDE SEQUENCE [LARGE SCALE GENOMIC DNA]</scope>
    <source>
        <strain evidence="3 5">BP-1</strain>
        <strain evidence="2 4">BP-2</strain>
    </source>
</reference>
<name>A0A2P5GR71_9ENTR</name>
<dbReference type="EMBL" id="PQGE01000017">
    <property type="protein sequence ID" value="POP42842.1"/>
    <property type="molecule type" value="Genomic_DNA"/>
</dbReference>
<protein>
    <submittedName>
        <fullName evidence="3">Uncharacterized protein</fullName>
    </submittedName>
</protein>
<evidence type="ECO:0000313" key="4">
    <source>
        <dbReference type="Proteomes" id="UP000237073"/>
    </source>
</evidence>
<proteinExistence type="predicted"/>
<evidence type="ECO:0000256" key="1">
    <source>
        <dbReference type="SAM" id="MobiDB-lite"/>
    </source>
</evidence>
<evidence type="ECO:0000313" key="2">
    <source>
        <dbReference type="EMBL" id="POP42842.1"/>
    </source>
</evidence>
<feature type="compositionally biased region" description="Polar residues" evidence="1">
    <location>
        <begin position="22"/>
        <end position="32"/>
    </location>
</feature>
<evidence type="ECO:0000313" key="5">
    <source>
        <dbReference type="Proteomes" id="UP000247005"/>
    </source>
</evidence>
<accession>A0A2P5GR71</accession>
<comment type="caution">
    <text evidence="3">The sequence shown here is derived from an EMBL/GenBank/DDBJ whole genome shotgun (WGS) entry which is preliminary data.</text>
</comment>
<dbReference type="EMBL" id="PQGD01000007">
    <property type="protein sequence ID" value="POP49047.1"/>
    <property type="molecule type" value="Genomic_DNA"/>
</dbReference>
<sequence>MTSGETSSRAIARLGSAPSYISAGSTPTSTGNLARRRCIFNQRSVPPGNDGWHAVPLLAFRHEPSVPLRQ</sequence>